<dbReference type="RefSeq" id="WP_188913634.1">
    <property type="nucleotide sequence ID" value="NZ_BMMF01000007.1"/>
</dbReference>
<dbReference type="AlphaFoldDB" id="A0A917QA69"/>
<organism evidence="2 3">
    <name type="scientific">Salinarimonas ramus</name>
    <dbReference type="NCBI Taxonomy" id="690164"/>
    <lineage>
        <taxon>Bacteria</taxon>
        <taxon>Pseudomonadati</taxon>
        <taxon>Pseudomonadota</taxon>
        <taxon>Alphaproteobacteria</taxon>
        <taxon>Hyphomicrobiales</taxon>
        <taxon>Salinarimonadaceae</taxon>
        <taxon>Salinarimonas</taxon>
    </lineage>
</organism>
<sequence>MRPPSLHEARLLARALISVARTRATLRPNRLGAILDRTAATPSAPRTPASLADMREIAWSVRNAARLVPGATCLTQALAGRELLAARGRRSAISITLPKGGDAPRPHAWLLCEDTIVLGGTAVELAGHRPLTAYASDTPDTVVAETPR</sequence>
<keyword evidence="3" id="KW-1185">Reference proteome</keyword>
<gene>
    <name evidence="2" type="ORF">GCM10011322_25970</name>
</gene>
<dbReference type="EMBL" id="BMMF01000007">
    <property type="protein sequence ID" value="GGK37738.1"/>
    <property type="molecule type" value="Genomic_DNA"/>
</dbReference>
<evidence type="ECO:0000259" key="1">
    <source>
        <dbReference type="Pfam" id="PF13471"/>
    </source>
</evidence>
<protein>
    <recommendedName>
        <fullName evidence="1">Microcin J25-processing protein McjB C-terminal domain-containing protein</fullName>
    </recommendedName>
</protein>
<dbReference type="Pfam" id="PF13471">
    <property type="entry name" value="Transglut_core3"/>
    <property type="match status" value="1"/>
</dbReference>
<proteinExistence type="predicted"/>
<dbReference type="InterPro" id="IPR053521">
    <property type="entry name" value="McjB-like"/>
</dbReference>
<dbReference type="NCBIfam" id="NF033537">
    <property type="entry name" value="lasso_biosyn_B2"/>
    <property type="match status" value="1"/>
</dbReference>
<accession>A0A917QA69</accession>
<comment type="caution">
    <text evidence="2">The sequence shown here is derived from an EMBL/GenBank/DDBJ whole genome shotgun (WGS) entry which is preliminary data.</text>
</comment>
<evidence type="ECO:0000313" key="2">
    <source>
        <dbReference type="EMBL" id="GGK37738.1"/>
    </source>
</evidence>
<name>A0A917QA69_9HYPH</name>
<feature type="domain" description="Microcin J25-processing protein McjB C-terminal" evidence="1">
    <location>
        <begin position="21"/>
        <end position="123"/>
    </location>
</feature>
<dbReference type="Proteomes" id="UP000600449">
    <property type="component" value="Unassembled WGS sequence"/>
</dbReference>
<evidence type="ECO:0000313" key="3">
    <source>
        <dbReference type="Proteomes" id="UP000600449"/>
    </source>
</evidence>
<reference evidence="2 3" key="1">
    <citation type="journal article" date="2014" name="Int. J. Syst. Evol. Microbiol.">
        <title>Complete genome sequence of Corynebacterium casei LMG S-19264T (=DSM 44701T), isolated from a smear-ripened cheese.</title>
        <authorList>
            <consortium name="US DOE Joint Genome Institute (JGI-PGF)"/>
            <person name="Walter F."/>
            <person name="Albersmeier A."/>
            <person name="Kalinowski J."/>
            <person name="Ruckert C."/>
        </authorList>
    </citation>
    <scope>NUCLEOTIDE SEQUENCE [LARGE SCALE GENOMIC DNA]</scope>
    <source>
        <strain evidence="2 3">CGMCC 1.9161</strain>
    </source>
</reference>
<dbReference type="InterPro" id="IPR032708">
    <property type="entry name" value="McjB_C"/>
</dbReference>